<dbReference type="Proteomes" id="UP000033980">
    <property type="component" value="Unassembled WGS sequence"/>
</dbReference>
<sequence>MPILGKEAERQLTPDEIALQEIQGYIDRVERQAETQQPQAIRPQQTQMTSQSLQGPSVQVAGGVVPVSIKSKITLPLDQREIESGLKKNVLEGLRWLSEWCIMMIKKYPGRVFYMPPSVNK</sequence>
<evidence type="ECO:0000313" key="2">
    <source>
        <dbReference type="EMBL" id="KKS94518.1"/>
    </source>
</evidence>
<comment type="caution">
    <text evidence="2">The sequence shown here is derived from an EMBL/GenBank/DDBJ whole genome shotgun (WGS) entry which is preliminary data.</text>
</comment>
<feature type="compositionally biased region" description="Low complexity" evidence="1">
    <location>
        <begin position="35"/>
        <end position="47"/>
    </location>
</feature>
<organism evidence="2 3">
    <name type="scientific">Candidatus Collierbacteria bacterium GW2011_GWC2_43_12</name>
    <dbReference type="NCBI Taxonomy" id="1618390"/>
    <lineage>
        <taxon>Bacteria</taxon>
        <taxon>Candidatus Collieribacteriota</taxon>
    </lineage>
</organism>
<dbReference type="EMBL" id="LCFK01000009">
    <property type="protein sequence ID" value="KKS94518.1"/>
    <property type="molecule type" value="Genomic_DNA"/>
</dbReference>
<gene>
    <name evidence="2" type="ORF">UV68_C0009G0002</name>
</gene>
<accession>A0A0G1G6A6</accession>
<protein>
    <submittedName>
        <fullName evidence="2">Uncharacterized protein</fullName>
    </submittedName>
</protein>
<proteinExistence type="predicted"/>
<reference evidence="2 3" key="1">
    <citation type="journal article" date="2015" name="Nature">
        <title>rRNA introns, odd ribosomes, and small enigmatic genomes across a large radiation of phyla.</title>
        <authorList>
            <person name="Brown C.T."/>
            <person name="Hug L.A."/>
            <person name="Thomas B.C."/>
            <person name="Sharon I."/>
            <person name="Castelle C.J."/>
            <person name="Singh A."/>
            <person name="Wilkins M.J."/>
            <person name="Williams K.H."/>
            <person name="Banfield J.F."/>
        </authorList>
    </citation>
    <scope>NUCLEOTIDE SEQUENCE [LARGE SCALE GENOMIC DNA]</scope>
</reference>
<evidence type="ECO:0000313" key="3">
    <source>
        <dbReference type="Proteomes" id="UP000033980"/>
    </source>
</evidence>
<feature type="region of interest" description="Disordered" evidence="1">
    <location>
        <begin position="33"/>
        <end position="55"/>
    </location>
</feature>
<evidence type="ECO:0000256" key="1">
    <source>
        <dbReference type="SAM" id="MobiDB-lite"/>
    </source>
</evidence>
<dbReference type="AlphaFoldDB" id="A0A0G1G6A6"/>
<name>A0A0G1G6A6_9BACT</name>